<evidence type="ECO:0000313" key="6">
    <source>
        <dbReference type="Proteomes" id="UP000219559"/>
    </source>
</evidence>
<evidence type="ECO:0000256" key="1">
    <source>
        <dbReference type="ARBA" id="ARBA00004370"/>
    </source>
</evidence>
<dbReference type="AlphaFoldDB" id="A0A2A4G8I8"/>
<feature type="domain" description="Bacterial surface antigen (D15)" evidence="4">
    <location>
        <begin position="147"/>
        <end position="356"/>
    </location>
</feature>
<gene>
    <name evidence="5" type="ORF">B7P33_08330</name>
</gene>
<name>A0A2A4G8I8_9FLAO</name>
<dbReference type="GO" id="GO:0019867">
    <property type="term" value="C:outer membrane"/>
    <property type="evidence" value="ECO:0007669"/>
    <property type="project" value="InterPro"/>
</dbReference>
<feature type="signal peptide" evidence="3">
    <location>
        <begin position="1"/>
        <end position="24"/>
    </location>
</feature>
<evidence type="ECO:0000256" key="3">
    <source>
        <dbReference type="SAM" id="SignalP"/>
    </source>
</evidence>
<feature type="chain" id="PRO_5012991812" description="Bacterial surface antigen (D15) domain-containing protein" evidence="3">
    <location>
        <begin position="25"/>
        <end position="356"/>
    </location>
</feature>
<sequence>MFFRPTSRLLFVFILIFSTFFGMAQQKDSKKKEKKIEIAPIPYINYDRTLGASLGAVPMAMYRLKATDTISPKSLTGIMGVYTTNGSWFGMAFQKMFFAEDRYRFVGVAGLGVYNFQMFLDFPPVGYIDYRTTMDFVMLKFQRRVSDKLFLGVHYQNLHFTSDIGEDEIVFSDDDLQGIGLSLAMDTKDDEYYPKHGWLNEVKWISFADFLGNEDASNKVEIELNHYRAYRNDKDVLALRFYGGLGIGGLTFNQQFVVGNRSDIRGYTQGTYRGDYMLAGQGEYRYKLSEKWGLVGFGGVATIFESINDSHNGKLLPAVGTGFRYAAFPKNNFNVGIDAAVGDGDWGVYFRIGESF</sequence>
<comment type="subcellular location">
    <subcellularLocation>
        <location evidence="1">Membrane</location>
    </subcellularLocation>
</comment>
<keyword evidence="6" id="KW-1185">Reference proteome</keyword>
<evidence type="ECO:0000259" key="4">
    <source>
        <dbReference type="Pfam" id="PF01103"/>
    </source>
</evidence>
<evidence type="ECO:0000313" key="5">
    <source>
        <dbReference type="EMBL" id="PCE64298.1"/>
    </source>
</evidence>
<comment type="caution">
    <text evidence="5">The sequence shown here is derived from an EMBL/GenBank/DDBJ whole genome shotgun (WGS) entry which is preliminary data.</text>
</comment>
<proteinExistence type="predicted"/>
<dbReference type="RefSeq" id="WP_097440421.1">
    <property type="nucleotide sequence ID" value="NZ_KZ300476.1"/>
</dbReference>
<dbReference type="OrthoDB" id="9771071at2"/>
<keyword evidence="3" id="KW-0732">Signal</keyword>
<dbReference type="InterPro" id="IPR000184">
    <property type="entry name" value="Bac_surfAg_D15"/>
</dbReference>
<evidence type="ECO:0000256" key="2">
    <source>
        <dbReference type="ARBA" id="ARBA00023136"/>
    </source>
</evidence>
<protein>
    <recommendedName>
        <fullName evidence="4">Bacterial surface antigen (D15) domain-containing protein</fullName>
    </recommendedName>
</protein>
<accession>A0A2A4G8I8</accession>
<organism evidence="5 6">
    <name type="scientific">Sediminicola luteus</name>
    <dbReference type="NCBI Taxonomy" id="319238"/>
    <lineage>
        <taxon>Bacteria</taxon>
        <taxon>Pseudomonadati</taxon>
        <taxon>Bacteroidota</taxon>
        <taxon>Flavobacteriia</taxon>
        <taxon>Flavobacteriales</taxon>
        <taxon>Flavobacteriaceae</taxon>
        <taxon>Sediminicola</taxon>
    </lineage>
</organism>
<dbReference type="Gene3D" id="2.40.160.50">
    <property type="entry name" value="membrane protein fhac: a member of the omp85/tpsb transporter family"/>
    <property type="match status" value="1"/>
</dbReference>
<dbReference type="EMBL" id="NBWU01000003">
    <property type="protein sequence ID" value="PCE64298.1"/>
    <property type="molecule type" value="Genomic_DNA"/>
</dbReference>
<dbReference type="Pfam" id="PF01103">
    <property type="entry name" value="Omp85"/>
    <property type="match status" value="1"/>
</dbReference>
<dbReference type="Proteomes" id="UP000219559">
    <property type="component" value="Unassembled WGS sequence"/>
</dbReference>
<keyword evidence="2" id="KW-0472">Membrane</keyword>
<reference evidence="5 6" key="1">
    <citation type="submission" date="2017-04" db="EMBL/GenBank/DDBJ databases">
        <title>A new member of the family Flavobacteriaceae isolated from ascidians.</title>
        <authorList>
            <person name="Chen L."/>
        </authorList>
    </citation>
    <scope>NUCLEOTIDE SEQUENCE [LARGE SCALE GENOMIC DNA]</scope>
    <source>
        <strain evidence="5 6">HQA918</strain>
    </source>
</reference>